<feature type="signal peptide" evidence="1">
    <location>
        <begin position="1"/>
        <end position="21"/>
    </location>
</feature>
<protein>
    <submittedName>
        <fullName evidence="2 4">Uncharacterized protein</fullName>
    </submittedName>
</protein>
<accession>A0A183SV60</accession>
<keyword evidence="3" id="KW-1185">Reference proteome</keyword>
<evidence type="ECO:0000313" key="2">
    <source>
        <dbReference type="EMBL" id="VDL94493.1"/>
    </source>
</evidence>
<evidence type="ECO:0000313" key="3">
    <source>
        <dbReference type="Proteomes" id="UP000275846"/>
    </source>
</evidence>
<dbReference type="AlphaFoldDB" id="A0A183SV60"/>
<organism evidence="4">
    <name type="scientific">Schistocephalus solidus</name>
    <name type="common">Tapeworm</name>
    <dbReference type="NCBI Taxonomy" id="70667"/>
    <lineage>
        <taxon>Eukaryota</taxon>
        <taxon>Metazoa</taxon>
        <taxon>Spiralia</taxon>
        <taxon>Lophotrochozoa</taxon>
        <taxon>Platyhelminthes</taxon>
        <taxon>Cestoda</taxon>
        <taxon>Eucestoda</taxon>
        <taxon>Diphyllobothriidea</taxon>
        <taxon>Diphyllobothriidae</taxon>
        <taxon>Schistocephalus</taxon>
    </lineage>
</organism>
<dbReference type="Gene3D" id="3.60.10.10">
    <property type="entry name" value="Endonuclease/exonuclease/phosphatase"/>
    <property type="match status" value="1"/>
</dbReference>
<reference evidence="2 3" key="2">
    <citation type="submission" date="2018-11" db="EMBL/GenBank/DDBJ databases">
        <authorList>
            <consortium name="Pathogen Informatics"/>
        </authorList>
    </citation>
    <scope>NUCLEOTIDE SEQUENCE [LARGE SCALE GENOMIC DNA]</scope>
    <source>
        <strain evidence="2 3">NST_G2</strain>
    </source>
</reference>
<dbReference type="InterPro" id="IPR036691">
    <property type="entry name" value="Endo/exonu/phosph_ase_sf"/>
</dbReference>
<name>A0A183SV60_SCHSO</name>
<proteinExistence type="predicted"/>
<evidence type="ECO:0000256" key="1">
    <source>
        <dbReference type="SAM" id="SignalP"/>
    </source>
</evidence>
<gene>
    <name evidence="2" type="ORF">SSLN_LOCUS8108</name>
</gene>
<dbReference type="SUPFAM" id="SSF56219">
    <property type="entry name" value="DNase I-like"/>
    <property type="match status" value="1"/>
</dbReference>
<dbReference type="Proteomes" id="UP000275846">
    <property type="component" value="Unassembled WGS sequence"/>
</dbReference>
<feature type="chain" id="PRO_5043141323" evidence="1">
    <location>
        <begin position="22"/>
        <end position="435"/>
    </location>
</feature>
<sequence length="435" mass="49646">MLLWLTLIGTQLLSVAPRSWALPSGHTPGNRHDRRAKPGEGLRCCVCLNTRSNRLERRTAQVARELACYKVDIAALSKTRFSDQGQLDGFTTIISAYAPPMTSSDMAKDKFYEDLHALLATVPKEDKLIALGYFNARVRTDHADWQEVLGPHSLGSCNDNGLLLLRKCAEHSLLLTNTIFRLLMREKATRDRQDVLVAKAIRDAEGWTAHHLVISQMRLRLQPRRRPQDNNGTVETRWCQLRNVIQSPALDVLGRARRKHQDWFDDNDADIKNLLTEKNGLHKFYMDLRTDATKASFFICRHLVRQGLREMQDAWMIRKAEEIQGYADSNEMKNFFKTIKARNHPGRAAISSGKAPGSDAIPPEVYKHGGPRLMAELTTLFQEMWRQGQVPQDFKDATIVHLYKRKGNRQRCDNHRGISWLTSPERSSPVSFSIV</sequence>
<reference evidence="4" key="1">
    <citation type="submission" date="2016-06" db="UniProtKB">
        <authorList>
            <consortium name="WormBaseParasite"/>
        </authorList>
    </citation>
    <scope>IDENTIFICATION</scope>
</reference>
<dbReference type="PANTHER" id="PTHR19446">
    <property type="entry name" value="REVERSE TRANSCRIPTASES"/>
    <property type="match status" value="1"/>
</dbReference>
<dbReference type="EMBL" id="UYSU01034473">
    <property type="protein sequence ID" value="VDL94493.1"/>
    <property type="molecule type" value="Genomic_DNA"/>
</dbReference>
<dbReference type="WBParaSite" id="SSLN_0000841801-mRNA-1">
    <property type="protein sequence ID" value="SSLN_0000841801-mRNA-1"/>
    <property type="gene ID" value="SSLN_0000841801"/>
</dbReference>
<evidence type="ECO:0000313" key="4">
    <source>
        <dbReference type="WBParaSite" id="SSLN_0000841801-mRNA-1"/>
    </source>
</evidence>
<dbReference type="OrthoDB" id="410381at2759"/>
<keyword evidence="1" id="KW-0732">Signal</keyword>